<reference evidence="3 4" key="1">
    <citation type="submission" date="2020-08" db="EMBL/GenBank/DDBJ databases">
        <title>Genomic Encyclopedia of Type Strains, Phase IV (KMG-V): Genome sequencing to study the core and pangenomes of soil and plant-associated prokaryotes.</title>
        <authorList>
            <person name="Whitman W."/>
        </authorList>
    </citation>
    <scope>NUCLEOTIDE SEQUENCE [LARGE SCALE GENOMIC DNA]</scope>
    <source>
        <strain evidence="3 4">34/80</strain>
    </source>
</reference>
<gene>
    <name evidence="3" type="ORF">GGD71_006937</name>
</gene>
<organism evidence="3 4">
    <name type="scientific">Variovorax guangxiensis</name>
    <dbReference type="NCBI Taxonomy" id="1775474"/>
    <lineage>
        <taxon>Bacteria</taxon>
        <taxon>Pseudomonadati</taxon>
        <taxon>Pseudomonadota</taxon>
        <taxon>Betaproteobacteria</taxon>
        <taxon>Burkholderiales</taxon>
        <taxon>Comamonadaceae</taxon>
        <taxon>Variovorax</taxon>
    </lineage>
</organism>
<evidence type="ECO:0000313" key="4">
    <source>
        <dbReference type="Proteomes" id="UP000524450"/>
    </source>
</evidence>
<dbReference type="AlphaFoldDB" id="A0A840GBE4"/>
<dbReference type="Gene3D" id="3.30.1370.60">
    <property type="entry name" value="Hypothetical oxidoreductase yiak, domain 2"/>
    <property type="match status" value="1"/>
</dbReference>
<dbReference type="PANTHER" id="PTHR11091:SF0">
    <property type="entry name" value="MALATE DEHYDROGENASE"/>
    <property type="match status" value="1"/>
</dbReference>
<dbReference type="Proteomes" id="UP000524450">
    <property type="component" value="Unassembled WGS sequence"/>
</dbReference>
<accession>A0A840GBE4</accession>
<dbReference type="RefSeq" id="WP_184642793.1">
    <property type="nucleotide sequence ID" value="NZ_JACIFZ010000021.1"/>
</dbReference>
<dbReference type="EMBL" id="JACIFZ010000021">
    <property type="protein sequence ID" value="MBB4226118.1"/>
    <property type="molecule type" value="Genomic_DNA"/>
</dbReference>
<protein>
    <submittedName>
        <fullName evidence="3">LDH2 family malate/lactate/ureidoglycolate dehydrogenase</fullName>
    </submittedName>
</protein>
<comment type="similarity">
    <text evidence="1">Belongs to the LDH2/MDH2 oxidoreductase family.</text>
</comment>
<dbReference type="GO" id="GO:0016491">
    <property type="term" value="F:oxidoreductase activity"/>
    <property type="evidence" value="ECO:0007669"/>
    <property type="project" value="UniProtKB-KW"/>
</dbReference>
<dbReference type="SUPFAM" id="SSF89733">
    <property type="entry name" value="L-sulfolactate dehydrogenase-like"/>
    <property type="match status" value="1"/>
</dbReference>
<dbReference type="InterPro" id="IPR003767">
    <property type="entry name" value="Malate/L-lactate_DH-like"/>
</dbReference>
<comment type="caution">
    <text evidence="3">The sequence shown here is derived from an EMBL/GenBank/DDBJ whole genome shotgun (WGS) entry which is preliminary data.</text>
</comment>
<proteinExistence type="inferred from homology"/>
<dbReference type="InterPro" id="IPR043144">
    <property type="entry name" value="Mal/L-sulf/L-lact_DH-like_ah"/>
</dbReference>
<keyword evidence="2" id="KW-0560">Oxidoreductase</keyword>
<dbReference type="Gene3D" id="1.10.1530.10">
    <property type="match status" value="1"/>
</dbReference>
<evidence type="ECO:0000256" key="2">
    <source>
        <dbReference type="ARBA" id="ARBA00023002"/>
    </source>
</evidence>
<sequence length="350" mass="35625">MSQVSVSAHALRGLTAALFRAQGLTALRAASVADSLVCADLEGVASHGVALVPLYLERISKGSVNPYAEPLVVEDHGGLVVMSAQNALGQVSAAAAVELAAARAREHGVSVVSVRHAFHFGTASFWARQFAAAGMVGFAFSNTRPLMPAPGGAERVVGNNPMAIAIPARADEPLVVDMAMSATAMGKIRLAEANGEAIPSGWATDAAGQATTSATEAIQGMLLPAAGPKGFGLAVAIDLLCGALSAGAVGAAVRPLYGELDKPYDCSHAFIAIDAARLHGGAGIAPQVAGFAQAIRDSRRAPGTERIYAPGDLERARRASNGEHCPIAGELAQRLNQFAADAGIPERVAA</sequence>
<dbReference type="InterPro" id="IPR036111">
    <property type="entry name" value="Mal/L-sulfo/L-lacto_DH-like_sf"/>
</dbReference>
<evidence type="ECO:0000313" key="3">
    <source>
        <dbReference type="EMBL" id="MBB4226118.1"/>
    </source>
</evidence>
<dbReference type="Pfam" id="PF02615">
    <property type="entry name" value="Ldh_2"/>
    <property type="match status" value="1"/>
</dbReference>
<dbReference type="PANTHER" id="PTHR11091">
    <property type="entry name" value="OXIDOREDUCTASE-RELATED"/>
    <property type="match status" value="1"/>
</dbReference>
<dbReference type="InterPro" id="IPR043143">
    <property type="entry name" value="Mal/L-sulf/L-lact_DH-like_NADP"/>
</dbReference>
<name>A0A840GBE4_9BURK</name>
<evidence type="ECO:0000256" key="1">
    <source>
        <dbReference type="ARBA" id="ARBA00006056"/>
    </source>
</evidence>